<feature type="transmembrane region" description="Helical" evidence="6">
    <location>
        <begin position="171"/>
        <end position="190"/>
    </location>
</feature>
<dbReference type="GeneID" id="41978012"/>
<dbReference type="SUPFAM" id="SSF103473">
    <property type="entry name" value="MFS general substrate transporter"/>
    <property type="match status" value="1"/>
</dbReference>
<dbReference type="RefSeq" id="XP_030989484.1">
    <property type="nucleotide sequence ID" value="XM_031133197.1"/>
</dbReference>
<feature type="transmembrane region" description="Helical" evidence="6">
    <location>
        <begin position="50"/>
        <end position="67"/>
    </location>
</feature>
<keyword evidence="4 6" id="KW-0472">Membrane</keyword>
<keyword evidence="2 6" id="KW-0812">Transmembrane</keyword>
<dbReference type="Gene3D" id="1.20.1250.20">
    <property type="entry name" value="MFS general substrate transporter like domains"/>
    <property type="match status" value="1"/>
</dbReference>
<dbReference type="InterPro" id="IPR011701">
    <property type="entry name" value="MFS"/>
</dbReference>
<feature type="region of interest" description="Disordered" evidence="5">
    <location>
        <begin position="440"/>
        <end position="466"/>
    </location>
</feature>
<sequence>MVTVGAGLFLSKQLGRDVGPGQANWMAALTQGAFVVMSGRLGAVYGHQQVLLAGGAIFALFTLVTGFCTTYESFVACRALTGVGAGLSMPNAVAMVTIMLPPGRSRNVTVAFFAAAAPIGGWLGTLIAGLFIEFTNWRWIFYFLAIFSAVVFTVLYISLPPEEPVDRAGRVDYVGSFLGVSGLLLFNFAWNQAPSVGWATPYEIAVIILSVVLLLAFAAWEHYFAKEPMMPLSIFRGPTFAALVIVVLLSYMSFGISLWYMVAWGQLVRGWSVMDLSVNMIPFAIGSTASVGLAAWLIPRVAAQWIVGLGIASVLLSNLLLATMPVYQTYWAQVFPAIVMGSVCPDFVYVAAQVIASNSVSRKQQGIAGSLIGTLNLYGNSLGLGFAGTIETELTQGARAEVPVDQIPGYRAALYFGVALAVVALVLDFAFVRMPKDEREGWEGADGEQEDVAVGSTTGIQLPSRA</sequence>
<feature type="compositionally biased region" description="Polar residues" evidence="5">
    <location>
        <begin position="455"/>
        <end position="466"/>
    </location>
</feature>
<feature type="transmembrane region" description="Helical" evidence="6">
    <location>
        <begin position="79"/>
        <end position="100"/>
    </location>
</feature>
<feature type="transmembrane region" description="Helical" evidence="6">
    <location>
        <begin position="139"/>
        <end position="159"/>
    </location>
</feature>
<evidence type="ECO:0000256" key="1">
    <source>
        <dbReference type="ARBA" id="ARBA00004141"/>
    </source>
</evidence>
<feature type="transmembrane region" description="Helical" evidence="6">
    <location>
        <begin position="112"/>
        <end position="133"/>
    </location>
</feature>
<dbReference type="PANTHER" id="PTHR42718">
    <property type="entry name" value="MAJOR FACILITATOR SUPERFAMILY MULTIDRUG TRANSPORTER MFSC"/>
    <property type="match status" value="1"/>
</dbReference>
<dbReference type="Gene3D" id="1.20.1720.10">
    <property type="entry name" value="Multidrug resistance protein D"/>
    <property type="match status" value="1"/>
</dbReference>
<reference evidence="8 9" key="1">
    <citation type="submission" date="2019-06" db="EMBL/GenBank/DDBJ databases">
        <title>Draft genome sequence of the filamentous fungus Phialemoniopsis curvata isolated from diesel fuel.</title>
        <authorList>
            <person name="Varaljay V.A."/>
            <person name="Lyon W.J."/>
            <person name="Crouch A.L."/>
            <person name="Drake C.E."/>
            <person name="Hollomon J.M."/>
            <person name="Nadeau L.J."/>
            <person name="Nunn H.S."/>
            <person name="Stevenson B.S."/>
            <person name="Bojanowski C.L."/>
            <person name="Crookes-Goodson W.J."/>
        </authorList>
    </citation>
    <scope>NUCLEOTIDE SEQUENCE [LARGE SCALE GENOMIC DNA]</scope>
    <source>
        <strain evidence="8 9">D216</strain>
    </source>
</reference>
<evidence type="ECO:0000256" key="3">
    <source>
        <dbReference type="ARBA" id="ARBA00022989"/>
    </source>
</evidence>
<dbReference type="Proteomes" id="UP000319257">
    <property type="component" value="Unassembled WGS sequence"/>
</dbReference>
<evidence type="ECO:0000256" key="6">
    <source>
        <dbReference type="SAM" id="Phobius"/>
    </source>
</evidence>
<feature type="transmembrane region" description="Helical" evidence="6">
    <location>
        <begin position="367"/>
        <end position="390"/>
    </location>
</feature>
<evidence type="ECO:0000256" key="4">
    <source>
        <dbReference type="ARBA" id="ARBA00023136"/>
    </source>
</evidence>
<proteinExistence type="predicted"/>
<dbReference type="Pfam" id="PF07690">
    <property type="entry name" value="MFS_1"/>
    <property type="match status" value="1"/>
</dbReference>
<comment type="caution">
    <text evidence="8">The sequence shown here is derived from an EMBL/GenBank/DDBJ whole genome shotgun (WGS) entry which is preliminary data.</text>
</comment>
<feature type="transmembrane region" description="Helical" evidence="6">
    <location>
        <begin position="305"/>
        <end position="324"/>
    </location>
</feature>
<protein>
    <recommendedName>
        <fullName evidence="7">Major facilitator superfamily (MFS) profile domain-containing protein</fullName>
    </recommendedName>
</protein>
<dbReference type="GO" id="GO:0022857">
    <property type="term" value="F:transmembrane transporter activity"/>
    <property type="evidence" value="ECO:0007669"/>
    <property type="project" value="InterPro"/>
</dbReference>
<evidence type="ECO:0000256" key="2">
    <source>
        <dbReference type="ARBA" id="ARBA00022692"/>
    </source>
</evidence>
<dbReference type="AlphaFoldDB" id="A0A507AK60"/>
<accession>A0A507AK60</accession>
<dbReference type="PANTHER" id="PTHR42718:SF41">
    <property type="entry name" value="MFS TRANSPORTER OF UNKOWN SPECIFICITY (AFU_ORTHOLOGUE AFUA_5G09940)-RELATED"/>
    <property type="match status" value="1"/>
</dbReference>
<evidence type="ECO:0000259" key="7">
    <source>
        <dbReference type="PROSITE" id="PS50850"/>
    </source>
</evidence>
<feature type="transmembrane region" description="Helical" evidence="6">
    <location>
        <begin position="280"/>
        <end position="298"/>
    </location>
</feature>
<evidence type="ECO:0000256" key="5">
    <source>
        <dbReference type="SAM" id="MobiDB-lite"/>
    </source>
</evidence>
<comment type="subcellular location">
    <subcellularLocation>
        <location evidence="1">Membrane</location>
        <topology evidence="1">Multi-pass membrane protein</topology>
    </subcellularLocation>
</comment>
<feature type="transmembrane region" description="Helical" evidence="6">
    <location>
        <begin position="240"/>
        <end position="260"/>
    </location>
</feature>
<evidence type="ECO:0000313" key="8">
    <source>
        <dbReference type="EMBL" id="TPX07773.1"/>
    </source>
</evidence>
<dbReference type="InterPro" id="IPR020846">
    <property type="entry name" value="MFS_dom"/>
</dbReference>
<gene>
    <name evidence="8" type="ORF">E0L32_010565</name>
</gene>
<evidence type="ECO:0000313" key="9">
    <source>
        <dbReference type="Proteomes" id="UP000319257"/>
    </source>
</evidence>
<keyword evidence="3 6" id="KW-1133">Transmembrane helix</keyword>
<dbReference type="GO" id="GO:0016020">
    <property type="term" value="C:membrane"/>
    <property type="evidence" value="ECO:0007669"/>
    <property type="project" value="UniProtKB-SubCell"/>
</dbReference>
<feature type="transmembrane region" description="Helical" evidence="6">
    <location>
        <begin position="410"/>
        <end position="432"/>
    </location>
</feature>
<organism evidence="8 9">
    <name type="scientific">Thyridium curvatum</name>
    <dbReference type="NCBI Taxonomy" id="1093900"/>
    <lineage>
        <taxon>Eukaryota</taxon>
        <taxon>Fungi</taxon>
        <taxon>Dikarya</taxon>
        <taxon>Ascomycota</taxon>
        <taxon>Pezizomycotina</taxon>
        <taxon>Sordariomycetes</taxon>
        <taxon>Sordariomycetidae</taxon>
        <taxon>Thyridiales</taxon>
        <taxon>Thyridiaceae</taxon>
        <taxon>Thyridium</taxon>
    </lineage>
</organism>
<keyword evidence="9" id="KW-1185">Reference proteome</keyword>
<dbReference type="InParanoid" id="A0A507AK60"/>
<dbReference type="OrthoDB" id="440755at2759"/>
<dbReference type="InterPro" id="IPR036259">
    <property type="entry name" value="MFS_trans_sf"/>
</dbReference>
<feature type="domain" description="Major facilitator superfamily (MFS) profile" evidence="7">
    <location>
        <begin position="1"/>
        <end position="436"/>
    </location>
</feature>
<dbReference type="EMBL" id="SKBQ01000086">
    <property type="protein sequence ID" value="TPX07773.1"/>
    <property type="molecule type" value="Genomic_DNA"/>
</dbReference>
<dbReference type="PROSITE" id="PS50850">
    <property type="entry name" value="MFS"/>
    <property type="match status" value="1"/>
</dbReference>
<name>A0A507AK60_9PEZI</name>
<feature type="transmembrane region" description="Helical" evidence="6">
    <location>
        <begin position="202"/>
        <end position="220"/>
    </location>
</feature>
<feature type="transmembrane region" description="Helical" evidence="6">
    <location>
        <begin position="330"/>
        <end position="355"/>
    </location>
</feature>